<dbReference type="RefSeq" id="WP_014335453.1">
    <property type="nucleotide sequence ID" value="NC_019552.1"/>
</dbReference>
<dbReference type="AlphaFoldDB" id="A0AAI8AMD7"/>
<dbReference type="KEGG" id="mhs:MOS_410"/>
<gene>
    <name evidence="1" type="ORF">MOS_410</name>
</gene>
<evidence type="ECO:0000313" key="1">
    <source>
        <dbReference type="EMBL" id="AFX74334.1"/>
    </source>
</evidence>
<dbReference type="Proteomes" id="UP000009399">
    <property type="component" value="Chromosome"/>
</dbReference>
<sequence length="56" mass="6458">MNNLSTILLNANLLNNLDSLDFNKLNISYKEMNLAAKQNELEKIDTNQCTIIIYKK</sequence>
<evidence type="ECO:0000313" key="2">
    <source>
        <dbReference type="Proteomes" id="UP000009399"/>
    </source>
</evidence>
<accession>A0AAI8AMD7</accession>
<proteinExistence type="predicted"/>
<name>A0AAI8AMD7_MESHY</name>
<protein>
    <submittedName>
        <fullName evidence="1">Uncharacterized protein</fullName>
    </submittedName>
</protein>
<dbReference type="EMBL" id="CP003914">
    <property type="protein sequence ID" value="AFX74334.1"/>
    <property type="molecule type" value="Genomic_DNA"/>
</dbReference>
<reference evidence="1 2" key="1">
    <citation type="journal article" date="2013" name="Genome Announc.">
        <title>Complete Genome Sequence of Mycoplasma hyorhinis Strain SK76.</title>
        <authorList>
            <person name="Goodison S."/>
            <person name="Urquidi V."/>
            <person name="Kumar D."/>
            <person name="Reyes L."/>
            <person name="Rosser C.J."/>
        </authorList>
    </citation>
    <scope>NUCLEOTIDE SEQUENCE [LARGE SCALE GENOMIC DNA]</scope>
    <source>
        <strain evidence="1 2">SK76</strain>
    </source>
</reference>
<organism evidence="1 2">
    <name type="scientific">Mesomycoplasma hyorhinis SK76</name>
    <dbReference type="NCBI Taxonomy" id="1118964"/>
    <lineage>
        <taxon>Bacteria</taxon>
        <taxon>Bacillati</taxon>
        <taxon>Mycoplasmatota</taxon>
        <taxon>Mycoplasmoidales</taxon>
        <taxon>Metamycoplasmataceae</taxon>
        <taxon>Mesomycoplasma</taxon>
    </lineage>
</organism>